<feature type="active site" description="Cysteine radical intermediate" evidence="3">
    <location>
        <position position="773"/>
    </location>
</feature>
<feature type="domain" description="PFL" evidence="6">
    <location>
        <begin position="344"/>
        <end position="1002"/>
    </location>
</feature>
<dbReference type="GO" id="GO:0120525">
    <property type="term" value="F:choline trimethylamine lyase activity"/>
    <property type="evidence" value="ECO:0007669"/>
    <property type="project" value="UniProtKB-EC"/>
</dbReference>
<dbReference type="Proteomes" id="UP000345637">
    <property type="component" value="Unassembled WGS sequence"/>
</dbReference>
<evidence type="ECO:0000256" key="4">
    <source>
        <dbReference type="PROSITE-ProRule" id="PRU00493"/>
    </source>
</evidence>
<dbReference type="Pfam" id="PF01228">
    <property type="entry name" value="Gly_radical"/>
    <property type="match status" value="1"/>
</dbReference>
<dbReference type="EMBL" id="DACSEA010000004">
    <property type="protein sequence ID" value="HAT1605291.1"/>
    <property type="molecule type" value="Genomic_DNA"/>
</dbReference>
<dbReference type="NCBIfam" id="TIGR04394">
    <property type="entry name" value="choline_CutC"/>
    <property type="match status" value="1"/>
</dbReference>
<reference evidence="8 11" key="4">
    <citation type="submission" date="2023-12" db="EMBL/GenBank/DDBJ databases">
        <title>N/s.</title>
        <authorList>
            <person name="Dale J."/>
        </authorList>
    </citation>
    <scope>NUCLEOTIDE SEQUENCE [LARGE SCALE GENOMIC DNA]</scope>
    <source>
        <strain evidence="8 11">2023EL-01226</strain>
    </source>
</reference>
<dbReference type="CDD" id="cd01677">
    <property type="entry name" value="PFL2_DhaB_BssA"/>
    <property type="match status" value="1"/>
</dbReference>
<gene>
    <name evidence="9" type="primary">csdB_3</name>
    <name evidence="3 7" type="synonym">cutC</name>
    <name evidence="7" type="ORF">I8Y23_001582</name>
    <name evidence="9" type="ORF">NCTC12998_02825</name>
    <name evidence="8" type="ORF">U5E74_05065</name>
</gene>
<dbReference type="InterPro" id="IPR001150">
    <property type="entry name" value="Gly_radical"/>
</dbReference>
<dbReference type="Proteomes" id="UP000864422">
    <property type="component" value="Unassembled WGS sequence"/>
</dbReference>
<evidence type="ECO:0000313" key="8">
    <source>
        <dbReference type="EMBL" id="MDZ7465037.1"/>
    </source>
</evidence>
<comment type="PTM">
    <text evidence="3">Requires the activating protein CutD to generate the key active site glycyl radical on Gly-1105 that is involved in catalysis.</text>
</comment>
<feature type="domain" description="PFL" evidence="6">
    <location>
        <begin position="8"/>
        <end position="315"/>
    </location>
</feature>
<evidence type="ECO:0000259" key="5">
    <source>
        <dbReference type="PROSITE" id="PS51149"/>
    </source>
</evidence>
<comment type="similarity">
    <text evidence="3">Belongs to the glycyl radical enzyme (GRE) family. CutC subfamily.</text>
</comment>
<dbReference type="PANTHER" id="PTHR43641:SF2">
    <property type="entry name" value="DEHYDRATASE YBIW-RELATED"/>
    <property type="match status" value="1"/>
</dbReference>
<evidence type="ECO:0000313" key="11">
    <source>
        <dbReference type="Proteomes" id="UP001293169"/>
    </source>
</evidence>
<keyword evidence="11" id="KW-1185">Reference proteome</keyword>
<dbReference type="Pfam" id="PF02901">
    <property type="entry name" value="PFL-like"/>
    <property type="match status" value="3"/>
</dbReference>
<name>A0A2X2G7M5_RAOPL</name>
<dbReference type="GO" id="GO:0005829">
    <property type="term" value="C:cytosol"/>
    <property type="evidence" value="ECO:0007669"/>
    <property type="project" value="TreeGrafter"/>
</dbReference>
<dbReference type="EC" id="4.3.99.4" evidence="3"/>
<dbReference type="GeneID" id="57428614"/>
<dbReference type="Proteomes" id="UP001293169">
    <property type="component" value="Unassembled WGS sequence"/>
</dbReference>
<protein>
    <recommendedName>
        <fullName evidence="3">Choline trimethylamine-lyase</fullName>
        <shortName evidence="3">Choline TMA-lyase</shortName>
        <ecNumber evidence="3">4.3.99.4</ecNumber>
    </recommendedName>
    <alternativeName>
        <fullName evidence="3">Choline utilization protein C</fullName>
    </alternativeName>
</protein>
<keyword evidence="2 3" id="KW-0456">Lyase</keyword>
<dbReference type="HAMAP" id="MF_02058">
    <property type="entry name" value="Choline_CutC"/>
    <property type="match status" value="1"/>
</dbReference>
<dbReference type="GO" id="GO:0042426">
    <property type="term" value="P:choline catabolic process"/>
    <property type="evidence" value="ECO:0007669"/>
    <property type="project" value="UniProtKB-UniRule"/>
</dbReference>
<dbReference type="Gene3D" id="3.20.70.20">
    <property type="match status" value="2"/>
</dbReference>
<keyword evidence="1 3" id="KW-0556">Organic radical</keyword>
<reference evidence="9 10" key="2">
    <citation type="submission" date="2019-03" db="EMBL/GenBank/DDBJ databases">
        <authorList>
            <consortium name="Pathogen Informatics"/>
        </authorList>
    </citation>
    <scope>NUCLEOTIDE SEQUENCE [LARGE SCALE GENOMIC DNA]</scope>
    <source>
        <strain evidence="9 10">NCTC12998</strain>
    </source>
</reference>
<feature type="modified residue" description="Glycine radical" evidence="3 4">
    <location>
        <position position="1105"/>
    </location>
</feature>
<evidence type="ECO:0000256" key="2">
    <source>
        <dbReference type="ARBA" id="ARBA00023239"/>
    </source>
</evidence>
<organism evidence="9 10">
    <name type="scientific">Raoultella planticola</name>
    <name type="common">Klebsiella planticola</name>
    <dbReference type="NCBI Taxonomy" id="575"/>
    <lineage>
        <taxon>Bacteria</taxon>
        <taxon>Pseudomonadati</taxon>
        <taxon>Pseudomonadota</taxon>
        <taxon>Gammaproteobacteria</taxon>
        <taxon>Enterobacterales</taxon>
        <taxon>Enterobacteriaceae</taxon>
        <taxon>Klebsiella/Raoultella group</taxon>
        <taxon>Raoultella</taxon>
    </lineage>
</organism>
<accession>A0A2X2G7M5</accession>
<dbReference type="SUPFAM" id="SSF51998">
    <property type="entry name" value="PFL-like glycyl radical enzymes"/>
    <property type="match status" value="2"/>
</dbReference>
<dbReference type="InterPro" id="IPR019777">
    <property type="entry name" value="Form_AcTrfase_GR_CS"/>
</dbReference>
<dbReference type="EMBL" id="JAXUDK010000003">
    <property type="protein sequence ID" value="MDZ7465037.1"/>
    <property type="molecule type" value="Genomic_DNA"/>
</dbReference>
<dbReference type="PANTHER" id="PTHR43641">
    <property type="entry name" value="FORMATE ACETYLTRANSFERASE 3-RELATED"/>
    <property type="match status" value="1"/>
</dbReference>
<dbReference type="PROSITE" id="PS00850">
    <property type="entry name" value="GLY_RADICAL_1"/>
    <property type="match status" value="1"/>
</dbReference>
<evidence type="ECO:0000313" key="10">
    <source>
        <dbReference type="Proteomes" id="UP000345637"/>
    </source>
</evidence>
<evidence type="ECO:0000313" key="7">
    <source>
        <dbReference type="EMBL" id="HAT1605291.1"/>
    </source>
</evidence>
<dbReference type="PROSITE" id="PS51149">
    <property type="entry name" value="GLY_RADICAL_2"/>
    <property type="match status" value="1"/>
</dbReference>
<proteinExistence type="inferred from homology"/>
<comment type="catalytic activity">
    <reaction evidence="3">
        <text>choline = trimethylamine + acetaldehyde</text>
        <dbReference type="Rhea" id="RHEA:35095"/>
        <dbReference type="ChEBI" id="CHEBI:15343"/>
        <dbReference type="ChEBI" id="CHEBI:15354"/>
        <dbReference type="ChEBI" id="CHEBI:58389"/>
        <dbReference type="EC" id="4.3.99.4"/>
    </reaction>
</comment>
<reference evidence="7" key="3">
    <citation type="submission" date="2020-11" db="EMBL/GenBank/DDBJ databases">
        <authorList>
            <consortium name="NCBI Pathogen Detection Project"/>
        </authorList>
    </citation>
    <scope>NUCLEOTIDE SEQUENCE</scope>
    <source>
        <strain evidence="7">MISC063</strain>
    </source>
</reference>
<dbReference type="RefSeq" id="WP_032689645.1">
    <property type="nucleotide sequence ID" value="NZ_CAIZTF010000006.1"/>
</dbReference>
<sequence length="1130" mass="125910">MAHYSLTPRVHVLAERLLSQKSTLCTEHAATLNALDGDIAGIPAAVKPARRFYELMRQLPLCISPDELIVGDQTRKPHGAIFHDESAAQRPSAFRFLNLSSDLDSPDYRLIIEKGVLAIKHQLEEKTRSLGSAVSRSGMDEVNGCRAAIYACDALLALAQNLATSAETLAAAESNPYRQAELLESAAILHHVPAHPARNFKEACQAFYLFQLALQLDNGSYAVNPEGADKALLPWYQRDIANGTLTPQRAYEIVECLWFKLAQLSEVRAACAIDGYPMFDALRHGASLDDPSTIINELSALFLCAQRNLSALNLPVRLFHGVQKVSAAPFAACSETTTAEGLTPRMQRLRNHYLTVRPSVSIYRALAFTEVVKANPGMPTILLRAKAFRHACETAPILIQDDELIVGHPCGKPRAGAFSPDIAWRWVRDELDTMSTRPQDPFEISEADKKTIREEIVPFWEGRSLDEICEAQYREAGVWAFSGETFVSDLSYHQINGGGDTCPGYDVLLFTKGMNGIKADAEAHLASLSMENPEDIDRIYYYKAAIETCEGVINYAHRIAARARELAAIEQNAQRRAELLTIAEVNQNVPANPPKTLQEALQSIWTVESLFEIEENQTGLSLGRVDQYCYPMFEADIREGRLTHEAALELLQAFIIKCAELMWMSSELGAKYFAGYQPFINLTVGGQKRSGGDACNDLTYLIMDAVRFVKVYQPSLACRIHNQSPQKYMEKIVDVVKAGMGFPACHFDDSHIKMMLRKGFDFEDARDYCLMGCVEPQKSGRIYQWTSTGYTQWPIAIEFVLNRGRMVLFDSYQGLDTGDLRELRTFEAFDAAVKQQIAHIVRLSAIGTVISQRVHRDVAPKPLMSLLVEGCMESGKDVAAGGAMINHGPGLIFSGLATYVDSMAAIRKLVFEDKKYTLEQMRDAMLANFEGFEALRRDCLNAPKYGNDDNYVDQYALDITEWTERECRKYKMLYSTLSHGTLSISNNTPIGELTNATPNGRLAWMPLSDGISPTQGADKQGPTAIIKSVSKMNVETMNIGMVHNFKFLQGLLDTPEGRHGLITLLRTASILGNGQMQFSYVDNEVLKKAQQEPEKYRDLIVRVAGYSAYFVELCKEVQDEIISRTVIEKF</sequence>
<dbReference type="PROSITE" id="PS51554">
    <property type="entry name" value="PFL"/>
    <property type="match status" value="2"/>
</dbReference>
<dbReference type="InterPro" id="IPR051215">
    <property type="entry name" value="GRE"/>
</dbReference>
<dbReference type="EMBL" id="CAADJE010000023">
    <property type="protein sequence ID" value="VFS65770.1"/>
    <property type="molecule type" value="Genomic_DNA"/>
</dbReference>
<dbReference type="InterPro" id="IPR030897">
    <property type="entry name" value="Choline_CutC"/>
</dbReference>
<evidence type="ECO:0000256" key="1">
    <source>
        <dbReference type="ARBA" id="ARBA00022818"/>
    </source>
</evidence>
<evidence type="ECO:0000313" key="9">
    <source>
        <dbReference type="EMBL" id="VFS65770.1"/>
    </source>
</evidence>
<feature type="active site" description="Proton acceptor" evidence="3">
    <location>
        <position position="775"/>
    </location>
</feature>
<dbReference type="UniPathway" id="UPA01069"/>
<reference evidence="7" key="1">
    <citation type="journal article" date="2018" name="Genome Biol.">
        <title>SKESA: strategic k-mer extension for scrupulous assemblies.</title>
        <authorList>
            <person name="Souvorov A."/>
            <person name="Agarwala R."/>
            <person name="Lipman D.J."/>
        </authorList>
    </citation>
    <scope>NUCLEOTIDE SEQUENCE</scope>
    <source>
        <strain evidence="7">MISC063</strain>
    </source>
</reference>
<evidence type="ECO:0000256" key="3">
    <source>
        <dbReference type="HAMAP-Rule" id="MF_02058"/>
    </source>
</evidence>
<dbReference type="AlphaFoldDB" id="A0A2X2G7M5"/>
<comment type="function">
    <text evidence="3">Glycine radical enzyme that catalyzes the cleavage of a C-N bond in choline, producing trimethylamine (TMA) and acetaldehyde.</text>
</comment>
<evidence type="ECO:0000259" key="6">
    <source>
        <dbReference type="PROSITE" id="PS51554"/>
    </source>
</evidence>
<dbReference type="InterPro" id="IPR004184">
    <property type="entry name" value="PFL_dom"/>
</dbReference>
<feature type="domain" description="Glycine radical" evidence="5">
    <location>
        <begin position="1009"/>
        <end position="1130"/>
    </location>
</feature>
<comment type="pathway">
    <text evidence="3">Amine and polyamine metabolism; choline degradation.</text>
</comment>